<dbReference type="InterPro" id="IPR036779">
    <property type="entry name" value="LysM_dom_sf"/>
</dbReference>
<dbReference type="Proteomes" id="UP000253782">
    <property type="component" value="Unassembled WGS sequence"/>
</dbReference>
<sequence>MEQLQKAMLIATYSDGSMDAFEVPFNPTDFSLDKSAQIAEINIPGLDSPLLQFVRGQNEKLTVELFCDTTDHGMGDGATSVTTLTDKVYSLIKIEPAGHAPPICTFIWNSNFPGADILSGAGNQRRNEFQCVVESIKQKFTLFAPDGTPLRATLTLVLREYKTLDQQLAQLNLSSPDRSHSHVTRRGDRLCGISWQYYHKPDAWRAIATANSIEDPRRLGAGVFLRIPKLN</sequence>
<protein>
    <submittedName>
        <fullName evidence="2">Peptidoglycan-binding protein</fullName>
    </submittedName>
</protein>
<dbReference type="EMBL" id="QQAH01000001">
    <property type="protein sequence ID" value="RDD83060.1"/>
    <property type="molecule type" value="Genomic_DNA"/>
</dbReference>
<reference evidence="2 3" key="1">
    <citation type="submission" date="2018-07" db="EMBL/GenBank/DDBJ databases">
        <title>Dyella tabacisoli L4-6T, whole genome shotgun sequence.</title>
        <authorList>
            <person name="Zhou X.-K."/>
            <person name="Li W.-J."/>
            <person name="Duan Y.-Q."/>
        </authorList>
    </citation>
    <scope>NUCLEOTIDE SEQUENCE [LARGE SCALE GENOMIC DNA]</scope>
    <source>
        <strain evidence="2 3">L4-6</strain>
    </source>
</reference>
<proteinExistence type="predicted"/>
<organism evidence="2 3">
    <name type="scientific">Dyella tabacisoli</name>
    <dbReference type="NCBI Taxonomy" id="2282381"/>
    <lineage>
        <taxon>Bacteria</taxon>
        <taxon>Pseudomonadati</taxon>
        <taxon>Pseudomonadota</taxon>
        <taxon>Gammaproteobacteria</taxon>
        <taxon>Lysobacterales</taxon>
        <taxon>Rhodanobacteraceae</taxon>
        <taxon>Dyella</taxon>
    </lineage>
</organism>
<comment type="caution">
    <text evidence="2">The sequence shown here is derived from an EMBL/GenBank/DDBJ whole genome shotgun (WGS) entry which is preliminary data.</text>
</comment>
<keyword evidence="3" id="KW-1185">Reference proteome</keyword>
<name>A0A369UTY2_9GAMM</name>
<dbReference type="RefSeq" id="WP_114843449.1">
    <property type="nucleotide sequence ID" value="NZ_JBHSPE010000001.1"/>
</dbReference>
<evidence type="ECO:0000313" key="2">
    <source>
        <dbReference type="EMBL" id="RDD83060.1"/>
    </source>
</evidence>
<evidence type="ECO:0000313" key="3">
    <source>
        <dbReference type="Proteomes" id="UP000253782"/>
    </source>
</evidence>
<dbReference type="Gene3D" id="3.10.350.10">
    <property type="entry name" value="LysM domain"/>
    <property type="match status" value="1"/>
</dbReference>
<dbReference type="AlphaFoldDB" id="A0A369UTY2"/>
<evidence type="ECO:0000259" key="1">
    <source>
        <dbReference type="Pfam" id="PF19266"/>
    </source>
</evidence>
<dbReference type="InterPro" id="IPR045361">
    <property type="entry name" value="CIS_tube_prot_N"/>
</dbReference>
<feature type="domain" description="Contractile injection system tube protein N-terminal" evidence="1">
    <location>
        <begin position="12"/>
        <end position="168"/>
    </location>
</feature>
<dbReference type="Pfam" id="PF19266">
    <property type="entry name" value="CIS_tube"/>
    <property type="match status" value="1"/>
</dbReference>
<accession>A0A369UTY2</accession>
<dbReference type="OrthoDB" id="9815939at2"/>
<gene>
    <name evidence="2" type="ORF">DVJ77_00070</name>
</gene>